<dbReference type="InterPro" id="IPR052895">
    <property type="entry name" value="HetReg/Transcr_Mod"/>
</dbReference>
<dbReference type="AlphaFoldDB" id="A0A9Q9AM52"/>
<dbReference type="EMBL" id="CP099418">
    <property type="protein sequence ID" value="USW48643.1"/>
    <property type="molecule type" value="Genomic_DNA"/>
</dbReference>
<organism evidence="2 3">
    <name type="scientific">Septoria linicola</name>
    <dbReference type="NCBI Taxonomy" id="215465"/>
    <lineage>
        <taxon>Eukaryota</taxon>
        <taxon>Fungi</taxon>
        <taxon>Dikarya</taxon>
        <taxon>Ascomycota</taxon>
        <taxon>Pezizomycotina</taxon>
        <taxon>Dothideomycetes</taxon>
        <taxon>Dothideomycetidae</taxon>
        <taxon>Mycosphaerellales</taxon>
        <taxon>Mycosphaerellaceae</taxon>
        <taxon>Septoria</taxon>
    </lineage>
</organism>
<feature type="domain" description="Heterokaryon incompatibility" evidence="1">
    <location>
        <begin position="68"/>
        <end position="238"/>
    </location>
</feature>
<dbReference type="PANTHER" id="PTHR24148">
    <property type="entry name" value="ANKYRIN REPEAT DOMAIN-CONTAINING PROTEIN 39 HOMOLOG-RELATED"/>
    <property type="match status" value="1"/>
</dbReference>
<sequence>MAERTSATDSVISKSKRATKPDDSAWNWLPILERPRDQIRLLYMFEGMEDDCIVCRLAAWDRKSAPPYKAVSYTWGEDENHKSMKINGILCNVRSNAHYALWQVRLHHPGSYVWIDSICINQWNLEEVSQQVAMMADVYKRAALTCACIGPAGANSNLLSEFFVAIGSVALPYEDSEYHDGYLDRKYGSPTSGSSLAFARFWSSWCLAHAADDVNRITAGLLTFMQRPYWKRLWIVQEISLSKSVDVLHGRHQSQWQSIRRVLWLSEIIGEAIDQHMIGSFRELVKISFSTVLQFGGWARTVACFECNDARDKIYGLLDIVIWPAGVVAIEPDYAKSAVQLAGTLVRFMQDAMQFEDLTAIARGLGITAYDNELSKIVTRRRQTVESPAGYAERPSLEVGMICAAVRADYNGILRCSVYRLVDGFPDRLELHAKFVHKLENSRSTTLGAWREVWFENEIAAIVCDDVQEGDLIAEMDGWGSPTLILRHVRDVHFTVIRQGFQLPAFSICFNGSCVCPRGVKHDSQRLYLEVEMSFEDMVLFVGQDITPSSSQCDVLGDLGYDVDARCARPRTRVSEFLTTSARVVPDSMFKYQPTPEIVAAMREDR</sequence>
<evidence type="ECO:0000259" key="1">
    <source>
        <dbReference type="Pfam" id="PF06985"/>
    </source>
</evidence>
<protein>
    <submittedName>
        <fullName evidence="2">Heterokaryon incompatibility</fullName>
    </submittedName>
</protein>
<name>A0A9Q9AM52_9PEZI</name>
<dbReference type="Proteomes" id="UP001056384">
    <property type="component" value="Chromosome 1"/>
</dbReference>
<proteinExistence type="predicted"/>
<evidence type="ECO:0000313" key="3">
    <source>
        <dbReference type="Proteomes" id="UP001056384"/>
    </source>
</evidence>
<dbReference type="InterPro" id="IPR010730">
    <property type="entry name" value="HET"/>
</dbReference>
<evidence type="ECO:0000313" key="2">
    <source>
        <dbReference type="EMBL" id="USW48643.1"/>
    </source>
</evidence>
<dbReference type="PANTHER" id="PTHR24148:SF73">
    <property type="entry name" value="HET DOMAIN PROTEIN (AFU_ORTHOLOGUE AFUA_8G01020)"/>
    <property type="match status" value="1"/>
</dbReference>
<gene>
    <name evidence="2" type="ORF">Slin15195_G019620</name>
</gene>
<dbReference type="Pfam" id="PF06985">
    <property type="entry name" value="HET"/>
    <property type="match status" value="1"/>
</dbReference>
<keyword evidence="3" id="KW-1185">Reference proteome</keyword>
<reference evidence="2" key="1">
    <citation type="submission" date="2022-06" db="EMBL/GenBank/DDBJ databases">
        <title>Complete genome sequences of two strains of the flax pathogen Septoria linicola.</title>
        <authorList>
            <person name="Lapalu N."/>
            <person name="Simon A."/>
            <person name="Demenou B."/>
            <person name="Paumier D."/>
            <person name="Guillot M.-P."/>
            <person name="Gout L."/>
            <person name="Valade R."/>
        </authorList>
    </citation>
    <scope>NUCLEOTIDE SEQUENCE</scope>
    <source>
        <strain evidence="2">SE15195</strain>
    </source>
</reference>
<accession>A0A9Q9AM52</accession>